<dbReference type="InterPro" id="IPR045735">
    <property type="entry name" value="Spore_III_AA_AAA+_ATPase"/>
</dbReference>
<evidence type="ECO:0000313" key="4">
    <source>
        <dbReference type="EMBL" id="AOM67253.1"/>
    </source>
</evidence>
<dbReference type="InterPro" id="IPR003593">
    <property type="entry name" value="AAA+_ATPase"/>
</dbReference>
<dbReference type="InterPro" id="IPR058670">
    <property type="entry name" value="PTPase_dom"/>
</dbReference>
<dbReference type="PANTHER" id="PTHR20953:SF3">
    <property type="entry name" value="P-LOOP CONTAINING NUCLEOSIDE TRIPHOSPHATE HYDROLASES SUPERFAMILY PROTEIN"/>
    <property type="match status" value="1"/>
</dbReference>
<dbReference type="InterPro" id="IPR027417">
    <property type="entry name" value="P-loop_NTPase"/>
</dbReference>
<dbReference type="SMART" id="SM00382">
    <property type="entry name" value="AAA"/>
    <property type="match status" value="1"/>
</dbReference>
<evidence type="ECO:0000256" key="1">
    <source>
        <dbReference type="ARBA" id="ARBA00022741"/>
    </source>
</evidence>
<dbReference type="Gene3D" id="3.40.50.300">
    <property type="entry name" value="P-loop containing nucleotide triphosphate hydrolases"/>
    <property type="match status" value="1"/>
</dbReference>
<geneLocation type="plastid" evidence="4"/>
<dbReference type="Pfam" id="PF25516">
    <property type="entry name" value="PTPase"/>
    <property type="match status" value="1"/>
</dbReference>
<dbReference type="CDD" id="cd00009">
    <property type="entry name" value="AAA"/>
    <property type="match status" value="1"/>
</dbReference>
<dbReference type="AlphaFoldDB" id="A0A1C9CFU5"/>
<dbReference type="PANTHER" id="PTHR20953">
    <property type="entry name" value="KINASE-RELATED"/>
    <property type="match status" value="1"/>
</dbReference>
<keyword evidence="1" id="KW-0547">Nucleotide-binding</keyword>
<dbReference type="EMBL" id="KX284724">
    <property type="protein sequence ID" value="AOM67253.1"/>
    <property type="molecule type" value="Genomic_DNA"/>
</dbReference>
<dbReference type="Pfam" id="PF19568">
    <property type="entry name" value="Spore_III_AA"/>
    <property type="match status" value="1"/>
</dbReference>
<sequence>MLIADDLDKLLEILPDPIKNTLKKHSNNRLLEIILDLGRRPEARFLDKPQYLSRKIVSWQDLDHCIKRIGHFSGDNRSGIEKTLHRISSIRNRKGNIIGLTCRVGRALFGTINIVRDLLEKQQSILILGKPGIGKTTAIREIARILADEMQKRVIVIDTSNEIAGDGDIPHPAIGRARRMQVALPELQHQVMIEAVENHMPEVIIIDEISTELEVLAARTIAERGVQLVGTVHGNFLDNLIKNPTLCDLIGGIQYVTLGDDEAKRRGTQKSILERKATPAFQIAIEIHERQSWIIHEKLDATIDQILQGYYAPVQCRNVLPNGKLIIYSNKFFTDNSPHYLNKPDQKLKQPNSKYIPSKNNNPVKSLLAEKSYLVNSKLYTSRFSDIINNNQEGYINIYIYLISYSEVNKIIETFNMPLVICKDIDKADVVLALRFHVRQNIQLRQIAKSRQIMIYTIHSSTSPQITRALKRIVSYKIRNLINWQKVFYNKTEIEVEALEETRAAIENIILTRKQPVQLLPRPVSIRNIQQKLVNIYNFKVRVFGEYSERCLRIYLI</sequence>
<keyword evidence="2" id="KW-0067">ATP-binding</keyword>
<dbReference type="GO" id="GO:0005524">
    <property type="term" value="F:ATP binding"/>
    <property type="evidence" value="ECO:0007669"/>
    <property type="project" value="UniProtKB-KW"/>
</dbReference>
<dbReference type="GeneID" id="29069917"/>
<dbReference type="SUPFAM" id="SSF52540">
    <property type="entry name" value="P-loop containing nucleoside triphosphate hydrolases"/>
    <property type="match status" value="1"/>
</dbReference>
<gene>
    <name evidence="4" type="primary">ycf45</name>
    <name evidence="4" type="ORF">Hrub_009</name>
</gene>
<evidence type="ECO:0000259" key="3">
    <source>
        <dbReference type="SMART" id="SM00382"/>
    </source>
</evidence>
<accession>A0A1C9CFU5</accession>
<reference evidence="4" key="1">
    <citation type="journal article" date="2016" name="BMC Biol.">
        <title>Parallel evolution of highly conserved plastid genome architecture in red seaweeds and seed plants.</title>
        <authorList>
            <person name="Lee J."/>
            <person name="Cho C.H."/>
            <person name="Park S.I."/>
            <person name="Choi J.W."/>
            <person name="Song H.S."/>
            <person name="West J.A."/>
            <person name="Bhattacharya D."/>
            <person name="Yoon H.S."/>
        </authorList>
    </citation>
    <scope>NUCLEOTIDE SEQUENCE</scope>
</reference>
<dbReference type="RefSeq" id="YP_009294011.1">
    <property type="nucleotide sequence ID" value="NC_031146.1"/>
</dbReference>
<feature type="domain" description="AAA+ ATPase" evidence="3">
    <location>
        <begin position="121"/>
        <end position="277"/>
    </location>
</feature>
<evidence type="ECO:0000256" key="2">
    <source>
        <dbReference type="ARBA" id="ARBA00022840"/>
    </source>
</evidence>
<protein>
    <recommendedName>
        <fullName evidence="3">AAA+ ATPase domain-containing protein</fullName>
    </recommendedName>
</protein>
<organism evidence="4">
    <name type="scientific">Hildenbrandia rubra</name>
    <dbReference type="NCBI Taxonomy" id="31481"/>
    <lineage>
        <taxon>Eukaryota</taxon>
        <taxon>Rhodophyta</taxon>
        <taxon>Florideophyceae</taxon>
        <taxon>Hildenbrandiophycidae</taxon>
        <taxon>Hildenbrandiales</taxon>
        <taxon>Hildenbrandiaceae</taxon>
        <taxon>Hildenbrandia</taxon>
    </lineage>
</organism>
<proteinExistence type="predicted"/>
<keyword evidence="4" id="KW-0934">Plastid</keyword>
<name>A0A1C9CFU5_9FLOR</name>